<sequence>MKALKNIALTALLTLMMASPSLAATTAGRVDNSGFLVWAFLGFCALIVVAQLVPAVLVMFGIVKAVASPKEHAEQKSH</sequence>
<dbReference type="RefSeq" id="WP_006002249.1">
    <property type="nucleotide sequence ID" value="NZ_AAEW02000019.1"/>
</dbReference>
<keyword evidence="2" id="KW-0732">Signal</keyword>
<reference evidence="3" key="1">
    <citation type="submission" date="2006-05" db="EMBL/GenBank/DDBJ databases">
        <title>Annotation of the draft genome assembly of Desulfuromonas acetoxidans DSM 684.</title>
        <authorList>
            <consortium name="US DOE Joint Genome Institute (JGI-ORNL)"/>
            <person name="Larimer F."/>
            <person name="Land M."/>
            <person name="Hauser L."/>
        </authorList>
    </citation>
    <scope>NUCLEOTIDE SEQUENCE [LARGE SCALE GENOMIC DNA]</scope>
    <source>
        <strain evidence="3">DSM 684</strain>
    </source>
</reference>
<keyword evidence="4" id="KW-1185">Reference proteome</keyword>
<dbReference type="EMBL" id="AAEW02000019">
    <property type="protein sequence ID" value="EAT14716.1"/>
    <property type="molecule type" value="Genomic_DNA"/>
</dbReference>
<keyword evidence="1" id="KW-0812">Transmembrane</keyword>
<evidence type="ECO:0000256" key="1">
    <source>
        <dbReference type="SAM" id="Phobius"/>
    </source>
</evidence>
<name>Q1JWS8_DESA6</name>
<feature type="transmembrane region" description="Helical" evidence="1">
    <location>
        <begin position="39"/>
        <end position="63"/>
    </location>
</feature>
<keyword evidence="1" id="KW-1133">Transmembrane helix</keyword>
<dbReference type="Proteomes" id="UP000005695">
    <property type="component" value="Unassembled WGS sequence"/>
</dbReference>
<evidence type="ECO:0000313" key="4">
    <source>
        <dbReference type="Proteomes" id="UP000005695"/>
    </source>
</evidence>
<dbReference type="AlphaFoldDB" id="Q1JWS8"/>
<reference evidence="3" key="2">
    <citation type="submission" date="2006-05" db="EMBL/GenBank/DDBJ databases">
        <title>Sequencing of the draft genome and assembly of Desulfuromonas acetoxidans DSM 684.</title>
        <authorList>
            <consortium name="US DOE Joint Genome Institute (JGI-PGF)"/>
            <person name="Copeland A."/>
            <person name="Lucas S."/>
            <person name="Lapidus A."/>
            <person name="Barry K."/>
            <person name="Detter J.C."/>
            <person name="Glavina del Rio T."/>
            <person name="Hammon N."/>
            <person name="Israni S."/>
            <person name="Dalin E."/>
            <person name="Tice H."/>
            <person name="Bruce D."/>
            <person name="Pitluck S."/>
            <person name="Richardson P."/>
        </authorList>
    </citation>
    <scope>NUCLEOTIDE SEQUENCE [LARGE SCALE GENOMIC DNA]</scope>
    <source>
        <strain evidence="3">DSM 684</strain>
    </source>
</reference>
<accession>Q1JWS8</accession>
<feature type="signal peptide" evidence="2">
    <location>
        <begin position="1"/>
        <end position="23"/>
    </location>
</feature>
<evidence type="ECO:0000313" key="3">
    <source>
        <dbReference type="EMBL" id="EAT14716.1"/>
    </source>
</evidence>
<comment type="caution">
    <text evidence="3">The sequence shown here is derived from an EMBL/GenBank/DDBJ whole genome shotgun (WGS) entry which is preliminary data.</text>
</comment>
<dbReference type="OrthoDB" id="5398345at2"/>
<gene>
    <name evidence="3" type="ORF">Dace_0681</name>
</gene>
<proteinExistence type="predicted"/>
<keyword evidence="1" id="KW-0472">Membrane</keyword>
<evidence type="ECO:0000256" key="2">
    <source>
        <dbReference type="SAM" id="SignalP"/>
    </source>
</evidence>
<feature type="chain" id="PRO_5004192580" evidence="2">
    <location>
        <begin position="24"/>
        <end position="78"/>
    </location>
</feature>
<protein>
    <submittedName>
        <fullName evidence="3">Uncharacterized protein</fullName>
    </submittedName>
</protein>
<organism evidence="3 4">
    <name type="scientific">Desulfuromonas acetoxidans (strain DSM 684 / 11070)</name>
    <dbReference type="NCBI Taxonomy" id="281689"/>
    <lineage>
        <taxon>Bacteria</taxon>
        <taxon>Pseudomonadati</taxon>
        <taxon>Thermodesulfobacteriota</taxon>
        <taxon>Desulfuromonadia</taxon>
        <taxon>Desulfuromonadales</taxon>
        <taxon>Desulfuromonadaceae</taxon>
        <taxon>Desulfuromonas</taxon>
    </lineage>
</organism>